<dbReference type="EMBL" id="JBHTLR010000004">
    <property type="protein sequence ID" value="MFD1215487.1"/>
    <property type="molecule type" value="Genomic_DNA"/>
</dbReference>
<protein>
    <recommendedName>
        <fullName evidence="7">Flagellar protein</fullName>
    </recommendedName>
</protein>
<dbReference type="PANTHER" id="PTHR38766">
    <property type="entry name" value="FLAGELLAR PROTEIN FLIO"/>
    <property type="match status" value="1"/>
</dbReference>
<feature type="transmembrane region" description="Helical" evidence="7">
    <location>
        <begin position="12"/>
        <end position="38"/>
    </location>
</feature>
<keyword evidence="10" id="KW-1185">Reference proteome</keyword>
<comment type="subcellular location">
    <subcellularLocation>
        <location evidence="7">Cell membrane</location>
    </subcellularLocation>
    <subcellularLocation>
        <location evidence="7">Bacterial flagellum basal body</location>
    </subcellularLocation>
</comment>
<evidence type="ECO:0000256" key="2">
    <source>
        <dbReference type="ARBA" id="ARBA00022692"/>
    </source>
</evidence>
<keyword evidence="9" id="KW-0966">Cell projection</keyword>
<keyword evidence="2 7" id="KW-0812">Transmembrane</keyword>
<evidence type="ECO:0000256" key="1">
    <source>
        <dbReference type="ARBA" id="ARBA00022475"/>
    </source>
</evidence>
<organism evidence="9 10">
    <name type="scientific">Microbulbifer celer</name>
    <dbReference type="NCBI Taxonomy" id="435905"/>
    <lineage>
        <taxon>Bacteria</taxon>
        <taxon>Pseudomonadati</taxon>
        <taxon>Pseudomonadota</taxon>
        <taxon>Gammaproteobacteria</taxon>
        <taxon>Cellvibrionales</taxon>
        <taxon>Microbulbiferaceae</taxon>
        <taxon>Microbulbifer</taxon>
    </lineage>
</organism>
<proteinExistence type="inferred from homology"/>
<keyword evidence="1 7" id="KW-1003">Cell membrane</keyword>
<feature type="region of interest" description="Disordered" evidence="8">
    <location>
        <begin position="92"/>
        <end position="113"/>
    </location>
</feature>
<name>A0ABW3U3S8_9GAMM</name>
<keyword evidence="9" id="KW-0282">Flagellum</keyword>
<keyword evidence="9" id="KW-0969">Cilium</keyword>
<gene>
    <name evidence="9" type="primary">fliO</name>
    <name evidence="9" type="ORF">ACFQ2X_02650</name>
</gene>
<sequence>MNNTSAASGESVVGLAMLGKVAGVLIALIALILLCAWLTRRLAPGLGANASGPPMRVVASKAVGTREKVVVLEVQDQWLVLGVGGGQVNHLHTLPAEPDSGDSADRNTSAPLTGSFANRLTQALRHNMGRRGDRS</sequence>
<evidence type="ECO:0000256" key="7">
    <source>
        <dbReference type="RuleBase" id="RU362064"/>
    </source>
</evidence>
<evidence type="ECO:0000256" key="5">
    <source>
        <dbReference type="ARBA" id="ARBA00023143"/>
    </source>
</evidence>
<evidence type="ECO:0000256" key="6">
    <source>
        <dbReference type="ARBA" id="ARBA00037937"/>
    </source>
</evidence>
<evidence type="ECO:0000313" key="9">
    <source>
        <dbReference type="EMBL" id="MFD1215487.1"/>
    </source>
</evidence>
<dbReference type="Pfam" id="PF04347">
    <property type="entry name" value="FliO"/>
    <property type="match status" value="1"/>
</dbReference>
<reference evidence="10" key="1">
    <citation type="journal article" date="2019" name="Int. J. Syst. Evol. Microbiol.">
        <title>The Global Catalogue of Microorganisms (GCM) 10K type strain sequencing project: providing services to taxonomists for standard genome sequencing and annotation.</title>
        <authorList>
            <consortium name="The Broad Institute Genomics Platform"/>
            <consortium name="The Broad Institute Genome Sequencing Center for Infectious Disease"/>
            <person name="Wu L."/>
            <person name="Ma J."/>
        </authorList>
    </citation>
    <scope>NUCLEOTIDE SEQUENCE [LARGE SCALE GENOMIC DNA]</scope>
    <source>
        <strain evidence="10">CCUG 54356</strain>
    </source>
</reference>
<evidence type="ECO:0000256" key="3">
    <source>
        <dbReference type="ARBA" id="ARBA00022989"/>
    </source>
</evidence>
<keyword evidence="3 7" id="KW-1133">Transmembrane helix</keyword>
<evidence type="ECO:0000313" key="10">
    <source>
        <dbReference type="Proteomes" id="UP001597264"/>
    </source>
</evidence>
<dbReference type="RefSeq" id="WP_230437771.1">
    <property type="nucleotide sequence ID" value="NZ_CP087715.1"/>
</dbReference>
<comment type="caution">
    <text evidence="9">The sequence shown here is derived from an EMBL/GenBank/DDBJ whole genome shotgun (WGS) entry which is preliminary data.</text>
</comment>
<evidence type="ECO:0000256" key="4">
    <source>
        <dbReference type="ARBA" id="ARBA00023136"/>
    </source>
</evidence>
<dbReference type="InterPro" id="IPR052205">
    <property type="entry name" value="FliO/MopB"/>
</dbReference>
<dbReference type="PANTHER" id="PTHR38766:SF1">
    <property type="entry name" value="FLAGELLAR PROTEIN FLIO"/>
    <property type="match status" value="1"/>
</dbReference>
<accession>A0ABW3U3S8</accession>
<dbReference type="NCBIfam" id="TIGR03500">
    <property type="entry name" value="FliO_TIGR"/>
    <property type="match status" value="1"/>
</dbReference>
<dbReference type="InterPro" id="IPR022781">
    <property type="entry name" value="Flagellar_biosynth_FliO"/>
</dbReference>
<keyword evidence="4 7" id="KW-0472">Membrane</keyword>
<keyword evidence="5 7" id="KW-0975">Bacterial flagellum</keyword>
<comment type="similarity">
    <text evidence="6 7">Belongs to the FliO/MopB family.</text>
</comment>
<dbReference type="Proteomes" id="UP001597264">
    <property type="component" value="Unassembled WGS sequence"/>
</dbReference>
<evidence type="ECO:0000256" key="8">
    <source>
        <dbReference type="SAM" id="MobiDB-lite"/>
    </source>
</evidence>